<reference evidence="3 4" key="1">
    <citation type="journal article" date="2019" name="Sci. Rep.">
        <title>A high-quality genome of Eragrostis curvula grass provides insights into Poaceae evolution and supports new strategies to enhance forage quality.</title>
        <authorList>
            <person name="Carballo J."/>
            <person name="Santos B.A.C.M."/>
            <person name="Zappacosta D."/>
            <person name="Garbus I."/>
            <person name="Selva J.P."/>
            <person name="Gallo C.A."/>
            <person name="Diaz A."/>
            <person name="Albertini E."/>
            <person name="Caccamo M."/>
            <person name="Echenique V."/>
        </authorList>
    </citation>
    <scope>NUCLEOTIDE SEQUENCE [LARGE SCALE GENOMIC DNA]</scope>
    <source>
        <strain evidence="4">cv. Victoria</strain>
        <tissue evidence="3">Leaf</tissue>
    </source>
</reference>
<dbReference type="Gramene" id="TVU49358">
    <property type="protein sequence ID" value="TVU49358"/>
    <property type="gene ID" value="EJB05_00666"/>
</dbReference>
<feature type="non-terminal residue" evidence="3">
    <location>
        <position position="1"/>
    </location>
</feature>
<feature type="compositionally biased region" description="Low complexity" evidence="1">
    <location>
        <begin position="438"/>
        <end position="455"/>
    </location>
</feature>
<name>A0A5J9WMB0_9POAL</name>
<dbReference type="Proteomes" id="UP000324897">
    <property type="component" value="Chromosome 6"/>
</dbReference>
<feature type="domain" description="DUF7597" evidence="2">
    <location>
        <begin position="77"/>
        <end position="170"/>
    </location>
</feature>
<comment type="caution">
    <text evidence="3">The sequence shown here is derived from an EMBL/GenBank/DDBJ whole genome shotgun (WGS) entry which is preliminary data.</text>
</comment>
<feature type="region of interest" description="Disordered" evidence="1">
    <location>
        <begin position="436"/>
        <end position="465"/>
    </location>
</feature>
<evidence type="ECO:0000313" key="3">
    <source>
        <dbReference type="EMBL" id="TVU49358.1"/>
    </source>
</evidence>
<accession>A0A5J9WMB0</accession>
<dbReference type="AlphaFoldDB" id="A0A5J9WMB0"/>
<gene>
    <name evidence="3" type="ORF">EJB05_00666</name>
</gene>
<dbReference type="PANTHER" id="PTHR33075">
    <property type="entry name" value="OS02G0499800 PROTEIN"/>
    <property type="match status" value="1"/>
</dbReference>
<evidence type="ECO:0000259" key="2">
    <source>
        <dbReference type="Pfam" id="PF24530"/>
    </source>
</evidence>
<dbReference type="EMBL" id="RWGY01000002">
    <property type="protein sequence ID" value="TVU49358.1"/>
    <property type="molecule type" value="Genomic_DNA"/>
</dbReference>
<dbReference type="OrthoDB" id="687457at2759"/>
<proteinExistence type="predicted"/>
<evidence type="ECO:0000313" key="4">
    <source>
        <dbReference type="Proteomes" id="UP000324897"/>
    </source>
</evidence>
<dbReference type="PANTHER" id="PTHR33075:SF7">
    <property type="entry name" value="OS02G0303350 PROTEIN"/>
    <property type="match status" value="1"/>
</dbReference>
<dbReference type="InterPro" id="IPR056018">
    <property type="entry name" value="DUF7597"/>
</dbReference>
<keyword evidence="4" id="KW-1185">Reference proteome</keyword>
<dbReference type="Pfam" id="PF24530">
    <property type="entry name" value="DUF7597"/>
    <property type="match status" value="1"/>
</dbReference>
<evidence type="ECO:0000256" key="1">
    <source>
        <dbReference type="SAM" id="MobiDB-lite"/>
    </source>
</evidence>
<sequence length="506" mass="57764">MLSPARLMALDPPEMVPLPGRLHCFSRRNPRKEPPAVGVLREPWRQLWRRAEALGAAMSRPHFAPFRTMDWTVRAVMVRAPARNENLAILTINPMPEEQVSFDNIKEVIEDFLVDHLRVSVREIQPCCLGQAFVRFEFVHDRDSLVNASPHPFGGVEFTLVKHNRGTNWAGLNFNRECWLMLMGFPIDFWDQASIENAISFFGRLLSWEEDYNNLSRLLLRARVTDLHKVPEFIVLTVGEGFQGESWTIQCEIIQEEMLGGGPPDEQPFPGHGGGPNPPFHYMGFGQAAPGFHAQQNMHNENQGPNWGQLHDGNQQNDNQQELPTEPDVIQQLLNAEPIKDFGNLHQLNGLEMNEEAESINLSQHSDISDMSVNQNNDLAEELEEAVAIQQINHDLVLALEAHNANNEPPVFLPMEIQEEELMGINELQQAFMKQEHQPQNQMQNMQEEVQQAQPQNPPQVPPEEDVQENQFQHIQAGIIQLIEPQVDPVFEAYTHYDVSQLTWRS</sequence>
<protein>
    <recommendedName>
        <fullName evidence="2">DUF7597 domain-containing protein</fullName>
    </recommendedName>
</protein>
<organism evidence="3 4">
    <name type="scientific">Eragrostis curvula</name>
    <name type="common">weeping love grass</name>
    <dbReference type="NCBI Taxonomy" id="38414"/>
    <lineage>
        <taxon>Eukaryota</taxon>
        <taxon>Viridiplantae</taxon>
        <taxon>Streptophyta</taxon>
        <taxon>Embryophyta</taxon>
        <taxon>Tracheophyta</taxon>
        <taxon>Spermatophyta</taxon>
        <taxon>Magnoliopsida</taxon>
        <taxon>Liliopsida</taxon>
        <taxon>Poales</taxon>
        <taxon>Poaceae</taxon>
        <taxon>PACMAD clade</taxon>
        <taxon>Chloridoideae</taxon>
        <taxon>Eragrostideae</taxon>
        <taxon>Eragrostidinae</taxon>
        <taxon>Eragrostis</taxon>
    </lineage>
</organism>
<feature type="region of interest" description="Disordered" evidence="1">
    <location>
        <begin position="296"/>
        <end position="322"/>
    </location>
</feature>